<organism evidence="1 2">
    <name type="scientific">Austropuccinia psidii MF-1</name>
    <dbReference type="NCBI Taxonomy" id="1389203"/>
    <lineage>
        <taxon>Eukaryota</taxon>
        <taxon>Fungi</taxon>
        <taxon>Dikarya</taxon>
        <taxon>Basidiomycota</taxon>
        <taxon>Pucciniomycotina</taxon>
        <taxon>Pucciniomycetes</taxon>
        <taxon>Pucciniales</taxon>
        <taxon>Sphaerophragmiaceae</taxon>
        <taxon>Austropuccinia</taxon>
    </lineage>
</organism>
<proteinExistence type="predicted"/>
<protein>
    <submittedName>
        <fullName evidence="1">Uncharacterized protein</fullName>
    </submittedName>
</protein>
<keyword evidence="2" id="KW-1185">Reference proteome</keyword>
<reference evidence="1" key="1">
    <citation type="submission" date="2021-03" db="EMBL/GenBank/DDBJ databases">
        <title>Draft genome sequence of rust myrtle Austropuccinia psidii MF-1, a brazilian biotype.</title>
        <authorList>
            <person name="Quecine M.C."/>
            <person name="Pachon D.M.R."/>
            <person name="Bonatelli M.L."/>
            <person name="Correr F.H."/>
            <person name="Franceschini L.M."/>
            <person name="Leite T.F."/>
            <person name="Margarido G.R.A."/>
            <person name="Almeida C.A."/>
            <person name="Ferrarezi J.A."/>
            <person name="Labate C.A."/>
        </authorList>
    </citation>
    <scope>NUCLEOTIDE SEQUENCE</scope>
    <source>
        <strain evidence="1">MF-1</strain>
    </source>
</reference>
<dbReference type="EMBL" id="AVOT02011038">
    <property type="protein sequence ID" value="MBW0491334.1"/>
    <property type="molecule type" value="Genomic_DNA"/>
</dbReference>
<name>A0A9Q3H651_9BASI</name>
<comment type="caution">
    <text evidence="1">The sequence shown here is derived from an EMBL/GenBank/DDBJ whole genome shotgun (WGS) entry which is preliminary data.</text>
</comment>
<sequence>MKISHSAEAVVLDQGHYTDSIIELYGMSDCKPISTPLVPGEHLQPATPKELEKFKELGVSFQSAMGCINYLSTATRPDLSFAVSTLSQFLEKPGI</sequence>
<evidence type="ECO:0000313" key="1">
    <source>
        <dbReference type="EMBL" id="MBW0491334.1"/>
    </source>
</evidence>
<accession>A0A9Q3H651</accession>
<gene>
    <name evidence="1" type="ORF">O181_031049</name>
</gene>
<dbReference type="OrthoDB" id="3344688at2759"/>
<evidence type="ECO:0000313" key="2">
    <source>
        <dbReference type="Proteomes" id="UP000765509"/>
    </source>
</evidence>
<dbReference type="AlphaFoldDB" id="A0A9Q3H651"/>
<dbReference type="Proteomes" id="UP000765509">
    <property type="component" value="Unassembled WGS sequence"/>
</dbReference>